<evidence type="ECO:0000256" key="2">
    <source>
        <dbReference type="ARBA" id="ARBA00022737"/>
    </source>
</evidence>
<evidence type="ECO:0000256" key="5">
    <source>
        <dbReference type="PROSITE-ProRule" id="PRU00042"/>
    </source>
</evidence>
<dbReference type="InterPro" id="IPR013087">
    <property type="entry name" value="Znf_C2H2_type"/>
</dbReference>
<evidence type="ECO:0000256" key="1">
    <source>
        <dbReference type="ARBA" id="ARBA00022723"/>
    </source>
</evidence>
<dbReference type="Proteomes" id="UP000814176">
    <property type="component" value="Unassembled WGS sequence"/>
</dbReference>
<gene>
    <name evidence="7" type="ORF">C8Q71DRAFT_260516</name>
</gene>
<feature type="domain" description="C2H2-type" evidence="6">
    <location>
        <begin position="127"/>
        <end position="156"/>
    </location>
</feature>
<keyword evidence="8" id="KW-1185">Reference proteome</keyword>
<evidence type="ECO:0000313" key="7">
    <source>
        <dbReference type="EMBL" id="KAH9832600.1"/>
    </source>
</evidence>
<accession>A0ABQ8K672</accession>
<dbReference type="EMBL" id="JADCUA010000021">
    <property type="protein sequence ID" value="KAH9832600.1"/>
    <property type="molecule type" value="Genomic_DNA"/>
</dbReference>
<keyword evidence="2" id="KW-0677">Repeat</keyword>
<dbReference type="SUPFAM" id="SSF57667">
    <property type="entry name" value="beta-beta-alpha zinc fingers"/>
    <property type="match status" value="1"/>
</dbReference>
<dbReference type="PANTHER" id="PTHR24409">
    <property type="entry name" value="ZINC FINGER PROTEIN 142"/>
    <property type="match status" value="1"/>
</dbReference>
<evidence type="ECO:0000256" key="3">
    <source>
        <dbReference type="ARBA" id="ARBA00022771"/>
    </source>
</evidence>
<keyword evidence="4" id="KW-0862">Zinc</keyword>
<dbReference type="PROSITE" id="PS00028">
    <property type="entry name" value="ZINC_FINGER_C2H2_1"/>
    <property type="match status" value="3"/>
</dbReference>
<keyword evidence="3 5" id="KW-0863">Zinc-finger</keyword>
<protein>
    <recommendedName>
        <fullName evidence="6">C2H2-type domain-containing protein</fullName>
    </recommendedName>
</protein>
<name>A0ABQ8K672_9APHY</name>
<dbReference type="RefSeq" id="XP_047775518.1">
    <property type="nucleotide sequence ID" value="XM_047917367.1"/>
</dbReference>
<evidence type="ECO:0000259" key="6">
    <source>
        <dbReference type="PROSITE" id="PS50157"/>
    </source>
</evidence>
<reference evidence="7 8" key="1">
    <citation type="journal article" date="2021" name="Environ. Microbiol.">
        <title>Gene family expansions and transcriptome signatures uncover fungal adaptations to wood decay.</title>
        <authorList>
            <person name="Hage H."/>
            <person name="Miyauchi S."/>
            <person name="Viragh M."/>
            <person name="Drula E."/>
            <person name="Min B."/>
            <person name="Chaduli D."/>
            <person name="Navarro D."/>
            <person name="Favel A."/>
            <person name="Norest M."/>
            <person name="Lesage-Meessen L."/>
            <person name="Balint B."/>
            <person name="Merenyi Z."/>
            <person name="de Eugenio L."/>
            <person name="Morin E."/>
            <person name="Martinez A.T."/>
            <person name="Baldrian P."/>
            <person name="Stursova M."/>
            <person name="Martinez M.J."/>
            <person name="Novotny C."/>
            <person name="Magnuson J.K."/>
            <person name="Spatafora J.W."/>
            <person name="Maurice S."/>
            <person name="Pangilinan J."/>
            <person name="Andreopoulos W."/>
            <person name="LaButti K."/>
            <person name="Hundley H."/>
            <person name="Na H."/>
            <person name="Kuo A."/>
            <person name="Barry K."/>
            <person name="Lipzen A."/>
            <person name="Henrissat B."/>
            <person name="Riley R."/>
            <person name="Ahrendt S."/>
            <person name="Nagy L.G."/>
            <person name="Grigoriev I.V."/>
            <person name="Martin F."/>
            <person name="Rosso M.N."/>
        </authorList>
    </citation>
    <scope>NUCLEOTIDE SEQUENCE [LARGE SCALE GENOMIC DNA]</scope>
    <source>
        <strain evidence="7 8">CIRM-BRFM 1785</strain>
    </source>
</reference>
<dbReference type="Gene3D" id="3.30.160.60">
    <property type="entry name" value="Classic Zinc Finger"/>
    <property type="match status" value="2"/>
</dbReference>
<evidence type="ECO:0000313" key="8">
    <source>
        <dbReference type="Proteomes" id="UP000814176"/>
    </source>
</evidence>
<dbReference type="SMART" id="SM00355">
    <property type="entry name" value="ZnF_C2H2"/>
    <property type="match status" value="9"/>
</dbReference>
<dbReference type="InterPro" id="IPR036236">
    <property type="entry name" value="Znf_C2H2_sf"/>
</dbReference>
<organism evidence="7 8">
    <name type="scientific">Rhodofomes roseus</name>
    <dbReference type="NCBI Taxonomy" id="34475"/>
    <lineage>
        <taxon>Eukaryota</taxon>
        <taxon>Fungi</taxon>
        <taxon>Dikarya</taxon>
        <taxon>Basidiomycota</taxon>
        <taxon>Agaricomycotina</taxon>
        <taxon>Agaricomycetes</taxon>
        <taxon>Polyporales</taxon>
        <taxon>Rhodofomes</taxon>
    </lineage>
</organism>
<dbReference type="PROSITE" id="PS50157">
    <property type="entry name" value="ZINC_FINGER_C2H2_2"/>
    <property type="match status" value="2"/>
</dbReference>
<dbReference type="PANTHER" id="PTHR24409:SF356">
    <property type="entry name" value="C2H2 FINGER DOMAIN TRANSCRIPTION FACTOR (EUROFUNG)"/>
    <property type="match status" value="1"/>
</dbReference>
<feature type="domain" description="C2H2-type" evidence="6">
    <location>
        <begin position="240"/>
        <end position="264"/>
    </location>
</feature>
<dbReference type="Pfam" id="PF12874">
    <property type="entry name" value="zf-met"/>
    <property type="match status" value="2"/>
</dbReference>
<keyword evidence="1" id="KW-0479">Metal-binding</keyword>
<dbReference type="GeneID" id="71998099"/>
<evidence type="ECO:0000256" key="4">
    <source>
        <dbReference type="ARBA" id="ARBA00022833"/>
    </source>
</evidence>
<sequence length="322" mass="36239">MVTDCVRCKEHFDSPGALADHLGTSKAHNVCRTCVMDFPLRLHLVQHFLFSPLHNYCQRCDNHFDSPAELVRHFESEHSQCLMCGLCFATPNDLNEHYHHTHWTCIECRIVSATPDAFDAHCRETHWYCADCKRVFKDGDSLRAHYESNIHKGRKVHCPGVKCSKDFVSSSALIQHLESGGCTSKMTRHDVKKLAVQMDKENIITDAARLLTGPGGSSVPRMTTTSWATELSKNPRTGLYECVICHAGFKKLTSLNNHLQSPVHDEKIYRCPQTWQGCGVEFNTLGALCQHVEKGNCGVHKFNNTLQKYVGSLADGMKRLAL</sequence>
<comment type="caution">
    <text evidence="7">The sequence shown here is derived from an EMBL/GenBank/DDBJ whole genome shotgun (WGS) entry which is preliminary data.</text>
</comment>
<proteinExistence type="predicted"/>